<sequence length="76" mass="8107">MILKDGVSLADIEAASSALLKEGSVPCYMKLSETTRKAVEKVMHVGIGSIDFEADGVGELGIFLLEQLDRLESPAI</sequence>
<accession>A0A2H0YRR8</accession>
<proteinExistence type="predicted"/>
<evidence type="ECO:0000313" key="1">
    <source>
        <dbReference type="EMBL" id="PIS40432.1"/>
    </source>
</evidence>
<name>A0A2H0YRR8_9BACT</name>
<reference evidence="2" key="1">
    <citation type="submission" date="2017-09" db="EMBL/GenBank/DDBJ databases">
        <title>Depth-based differentiation of microbial function through sediment-hosted aquifers and enrichment of novel symbionts in the deep terrestrial subsurface.</title>
        <authorList>
            <person name="Probst A.J."/>
            <person name="Ladd B."/>
            <person name="Jarett J.K."/>
            <person name="Geller-Mcgrath D.E."/>
            <person name="Sieber C.M.K."/>
            <person name="Emerson J.B."/>
            <person name="Anantharaman K."/>
            <person name="Thomas B.C."/>
            <person name="Malmstrom R."/>
            <person name="Stieglmeier M."/>
            <person name="Klingl A."/>
            <person name="Woyke T."/>
            <person name="Ryan C.M."/>
            <person name="Banfield J.F."/>
        </authorList>
    </citation>
    <scope>NUCLEOTIDE SEQUENCE [LARGE SCALE GENOMIC DNA]</scope>
</reference>
<dbReference type="Proteomes" id="UP000236845">
    <property type="component" value="Unassembled WGS sequence"/>
</dbReference>
<evidence type="ECO:0000313" key="2">
    <source>
        <dbReference type="Proteomes" id="UP000236845"/>
    </source>
</evidence>
<dbReference type="EMBL" id="PEXW01000070">
    <property type="protein sequence ID" value="PIS40432.1"/>
    <property type="molecule type" value="Genomic_DNA"/>
</dbReference>
<comment type="caution">
    <text evidence="1">The sequence shown here is derived from an EMBL/GenBank/DDBJ whole genome shotgun (WGS) entry which is preliminary data.</text>
</comment>
<organism evidence="1 2">
    <name type="scientific">Candidatus Kerfeldbacteria bacterium CG08_land_8_20_14_0_20_43_14</name>
    <dbReference type="NCBI Taxonomy" id="2014246"/>
    <lineage>
        <taxon>Bacteria</taxon>
        <taxon>Candidatus Kerfeldiibacteriota</taxon>
    </lineage>
</organism>
<gene>
    <name evidence="1" type="ORF">COT26_03360</name>
</gene>
<dbReference type="AlphaFoldDB" id="A0A2H0YRR8"/>
<protein>
    <submittedName>
        <fullName evidence="1">Uncharacterized protein</fullName>
    </submittedName>
</protein>